<evidence type="ECO:0000256" key="4">
    <source>
        <dbReference type="PIRSR" id="PIRSR000331-2"/>
    </source>
</evidence>
<dbReference type="InterPro" id="IPR046373">
    <property type="entry name" value="Acyl-CoA_Oxase/DH_mid-dom_sf"/>
</dbReference>
<keyword evidence="2 4" id="KW-0274">FAD</keyword>
<dbReference type="KEGG" id="plut:EI981_20145"/>
<organism evidence="7 8">
    <name type="scientific">Paenibacillus lutimineralis</name>
    <dbReference type="NCBI Taxonomy" id="2707005"/>
    <lineage>
        <taxon>Bacteria</taxon>
        <taxon>Bacillati</taxon>
        <taxon>Bacillota</taxon>
        <taxon>Bacilli</taxon>
        <taxon>Bacillales</taxon>
        <taxon>Paenibacillaceae</taxon>
        <taxon>Paenibacillus</taxon>
    </lineage>
</organism>
<dbReference type="Gene3D" id="2.40.110.10">
    <property type="entry name" value="Butyryl-CoA Dehydrogenase, subunit A, domain 2"/>
    <property type="match status" value="1"/>
</dbReference>
<sequence>MPIKNGKEYIERIDRQQINLWYNGQRVTGPLSEHPAFRGLIHTQADLYDMQCDAQYTRLMTYKSPLNGDPVGLSFLAPKNKEDIQQRRQMIDLWSKRHHGFLGRSPDYMNTVLMSLYTAASILEENDSMYANNLRSYYEYCRDNDITLSHAFVQPFASKWSAEADPVEETIACKVIEVTDEGLIVSGAFVMATQGATCEEILVLPTPSLTFSEEANPMAIAFAVPNDLNGMTFICRDSYAHDSTFDYPLSSRFDEMDTMVIFDKVLIPHNRVFLYGNETMGNRLFTEGNFLAHAGHQVVSRYIAKTEFFLGLIQSLAEEQNVTLEMSTTQQISRVMMLLENLKGLRLASEAEAATDPMGYYTPATSPLLAACLQFPDFHMEITSIIQMLSSSNLIMSPSCANFESDIQPYLENYLKGIYTPAKERVALFRLAWELGAGPFGGRQNQYELFFLGNQKIISARLYNYFPNQDDYKNMITDFLQNNKA</sequence>
<keyword evidence="1" id="KW-0285">Flavoprotein</keyword>
<dbReference type="InterPro" id="IPR024674">
    <property type="entry name" value="HpaB/PvcC/4-BUDH_N"/>
</dbReference>
<evidence type="ECO:0000256" key="3">
    <source>
        <dbReference type="ARBA" id="ARBA00023002"/>
    </source>
</evidence>
<dbReference type="Pfam" id="PF03241">
    <property type="entry name" value="HpaB"/>
    <property type="match status" value="1"/>
</dbReference>
<protein>
    <submittedName>
        <fullName evidence="7">4-hydroxyphenylacetate 3-monooxygenase, oxygenase component</fullName>
    </submittedName>
</protein>
<evidence type="ECO:0000256" key="2">
    <source>
        <dbReference type="ARBA" id="ARBA00022827"/>
    </source>
</evidence>
<evidence type="ECO:0000313" key="8">
    <source>
        <dbReference type="Proteomes" id="UP000270678"/>
    </source>
</evidence>
<dbReference type="GO" id="GO:0016627">
    <property type="term" value="F:oxidoreductase activity, acting on the CH-CH group of donors"/>
    <property type="evidence" value="ECO:0007669"/>
    <property type="project" value="InterPro"/>
</dbReference>
<evidence type="ECO:0000256" key="1">
    <source>
        <dbReference type="ARBA" id="ARBA00022630"/>
    </source>
</evidence>
<keyword evidence="8" id="KW-1185">Reference proteome</keyword>
<proteinExistence type="predicted"/>
<feature type="domain" description="HpaB/PvcC/4-BUDH N-terminal" evidence="6">
    <location>
        <begin position="6"/>
        <end position="274"/>
    </location>
</feature>
<feature type="binding site" evidence="4">
    <location>
        <position position="193"/>
    </location>
    <ligand>
        <name>FAD</name>
        <dbReference type="ChEBI" id="CHEBI:57692"/>
    </ligand>
</feature>
<dbReference type="OrthoDB" id="9785230at2"/>
<name>A0A3Q9IAW0_9BACL</name>
<dbReference type="GO" id="GO:0004497">
    <property type="term" value="F:monooxygenase activity"/>
    <property type="evidence" value="ECO:0007669"/>
    <property type="project" value="UniProtKB-KW"/>
</dbReference>
<dbReference type="EMBL" id="CP034346">
    <property type="protein sequence ID" value="AZS16536.1"/>
    <property type="molecule type" value="Genomic_DNA"/>
</dbReference>
<dbReference type="InterPro" id="IPR036250">
    <property type="entry name" value="AcylCo_DH-like_C"/>
</dbReference>
<keyword evidence="7" id="KW-0503">Monooxygenase</keyword>
<dbReference type="Gene3D" id="1.20.140.10">
    <property type="entry name" value="Butyryl-CoA Dehydrogenase, subunit A, domain 3"/>
    <property type="match status" value="1"/>
</dbReference>
<dbReference type="RefSeq" id="WP_127001232.1">
    <property type="nucleotide sequence ID" value="NZ_CP034346.1"/>
</dbReference>
<dbReference type="Proteomes" id="UP000270678">
    <property type="component" value="Chromosome"/>
</dbReference>
<accession>A0A3Q9IAW0</accession>
<gene>
    <name evidence="7" type="ORF">EI981_20145</name>
</gene>
<dbReference type="PIRSF" id="PIRSF000331">
    <property type="entry name" value="HpaA_HpaB"/>
    <property type="match status" value="1"/>
</dbReference>
<dbReference type="AlphaFoldDB" id="A0A3Q9IAW0"/>
<dbReference type="SUPFAM" id="SSF56645">
    <property type="entry name" value="Acyl-CoA dehydrogenase NM domain-like"/>
    <property type="match status" value="1"/>
</dbReference>
<dbReference type="InterPro" id="IPR009100">
    <property type="entry name" value="AcylCoA_DH/oxidase_NM_dom_sf"/>
</dbReference>
<feature type="domain" description="HpaB/PvcC/4-BUDH C-terminal" evidence="5">
    <location>
        <begin position="282"/>
        <end position="480"/>
    </location>
</feature>
<dbReference type="PANTHER" id="PTHR36117">
    <property type="entry name" value="4-HYDROXYPHENYLACETATE 3-MONOOXYGENASE-RELATED"/>
    <property type="match status" value="1"/>
</dbReference>
<evidence type="ECO:0000259" key="5">
    <source>
        <dbReference type="Pfam" id="PF03241"/>
    </source>
</evidence>
<dbReference type="Pfam" id="PF11794">
    <property type="entry name" value="HpaB_N"/>
    <property type="match status" value="1"/>
</dbReference>
<dbReference type="InterPro" id="IPR004925">
    <property type="entry name" value="HpaB/PvcC/4-BUDH"/>
</dbReference>
<dbReference type="Gene3D" id="1.10.3140.10">
    <property type="entry name" value="4-hydroxybutyryl-coa dehydratase, domain 1"/>
    <property type="match status" value="1"/>
</dbReference>
<reference evidence="8" key="1">
    <citation type="submission" date="2018-12" db="EMBL/GenBank/DDBJ databases">
        <title>Complete genome sequence of Paenibacillus sp. MBLB1234.</title>
        <authorList>
            <person name="Nam Y.-D."/>
            <person name="Kang J."/>
            <person name="Chung W.-H."/>
            <person name="Park Y.S."/>
        </authorList>
    </citation>
    <scope>NUCLEOTIDE SEQUENCE [LARGE SCALE GENOMIC DNA]</scope>
    <source>
        <strain evidence="8">MBLB1234</strain>
    </source>
</reference>
<dbReference type="PANTHER" id="PTHR36117:SF3">
    <property type="entry name" value="4-HYDROXYPHENYLACETATE 3-MONOOXYGENASE-RELATED"/>
    <property type="match status" value="1"/>
</dbReference>
<keyword evidence="3" id="KW-0560">Oxidoreductase</keyword>
<evidence type="ECO:0000313" key="7">
    <source>
        <dbReference type="EMBL" id="AZS16536.1"/>
    </source>
</evidence>
<evidence type="ECO:0000259" key="6">
    <source>
        <dbReference type="Pfam" id="PF11794"/>
    </source>
</evidence>
<dbReference type="InterPro" id="IPR024719">
    <property type="entry name" value="HpaB/PvcC/4-BUDH_C"/>
</dbReference>
<dbReference type="SUPFAM" id="SSF47203">
    <property type="entry name" value="Acyl-CoA dehydrogenase C-terminal domain-like"/>
    <property type="match status" value="1"/>
</dbReference>